<feature type="compositionally biased region" description="Basic and acidic residues" evidence="1">
    <location>
        <begin position="35"/>
        <end position="56"/>
    </location>
</feature>
<organism evidence="2 3">
    <name type="scientific">Apiospora marii</name>
    <dbReference type="NCBI Taxonomy" id="335849"/>
    <lineage>
        <taxon>Eukaryota</taxon>
        <taxon>Fungi</taxon>
        <taxon>Dikarya</taxon>
        <taxon>Ascomycota</taxon>
        <taxon>Pezizomycotina</taxon>
        <taxon>Sordariomycetes</taxon>
        <taxon>Xylariomycetidae</taxon>
        <taxon>Amphisphaeriales</taxon>
        <taxon>Apiosporaceae</taxon>
        <taxon>Apiospora</taxon>
    </lineage>
</organism>
<comment type="caution">
    <text evidence="2">The sequence shown here is derived from an EMBL/GenBank/DDBJ whole genome shotgun (WGS) entry which is preliminary data.</text>
</comment>
<dbReference type="EMBL" id="JAQQWI010000018">
    <property type="protein sequence ID" value="KAK8001830.1"/>
    <property type="molecule type" value="Genomic_DNA"/>
</dbReference>
<reference evidence="2 3" key="1">
    <citation type="submission" date="2023-01" db="EMBL/GenBank/DDBJ databases">
        <title>Analysis of 21 Apiospora genomes using comparative genomics revels a genus with tremendous synthesis potential of carbohydrate active enzymes and secondary metabolites.</title>
        <authorList>
            <person name="Sorensen T."/>
        </authorList>
    </citation>
    <scope>NUCLEOTIDE SEQUENCE [LARGE SCALE GENOMIC DNA]</scope>
    <source>
        <strain evidence="2 3">CBS 20057</strain>
    </source>
</reference>
<evidence type="ECO:0000256" key="1">
    <source>
        <dbReference type="SAM" id="MobiDB-lite"/>
    </source>
</evidence>
<proteinExistence type="predicted"/>
<name>A0ABR1R8P9_9PEZI</name>
<dbReference type="Proteomes" id="UP001396898">
    <property type="component" value="Unassembled WGS sequence"/>
</dbReference>
<evidence type="ECO:0000313" key="2">
    <source>
        <dbReference type="EMBL" id="KAK8001830.1"/>
    </source>
</evidence>
<gene>
    <name evidence="2" type="ORF">PG991_014052</name>
</gene>
<sequence length="85" mass="9478">MASRDDIADQTYEAADIGECTKADGSGQTMTQQDFRNKVKNDEAVHGHHAEQHENNMAEQDNGDDDWDKVNHFSAVAVNQHKNGH</sequence>
<evidence type="ECO:0000313" key="3">
    <source>
        <dbReference type="Proteomes" id="UP001396898"/>
    </source>
</evidence>
<protein>
    <submittedName>
        <fullName evidence="2">Uncharacterized protein</fullName>
    </submittedName>
</protein>
<feature type="region of interest" description="Disordered" evidence="1">
    <location>
        <begin position="1"/>
        <end position="85"/>
    </location>
</feature>
<keyword evidence="3" id="KW-1185">Reference proteome</keyword>
<accession>A0ABR1R8P9</accession>